<evidence type="ECO:0000256" key="8">
    <source>
        <dbReference type="ARBA" id="ARBA00023125"/>
    </source>
</evidence>
<evidence type="ECO:0000259" key="16">
    <source>
        <dbReference type="PROSITE" id="PS50118"/>
    </source>
</evidence>
<organism evidence="17 18">
    <name type="scientific">Caenorhabditis bovis</name>
    <dbReference type="NCBI Taxonomy" id="2654633"/>
    <lineage>
        <taxon>Eukaryota</taxon>
        <taxon>Metazoa</taxon>
        <taxon>Ecdysozoa</taxon>
        <taxon>Nematoda</taxon>
        <taxon>Chromadorea</taxon>
        <taxon>Rhabditida</taxon>
        <taxon>Rhabditina</taxon>
        <taxon>Rhabditomorpha</taxon>
        <taxon>Rhabditoidea</taxon>
        <taxon>Rhabditidae</taxon>
        <taxon>Peloderinae</taxon>
        <taxon>Caenorhabditis</taxon>
    </lineage>
</organism>
<feature type="region of interest" description="Disordered" evidence="15">
    <location>
        <begin position="14"/>
        <end position="46"/>
    </location>
</feature>
<dbReference type="GO" id="GO:0000978">
    <property type="term" value="F:RNA polymerase II cis-regulatory region sequence-specific DNA binding"/>
    <property type="evidence" value="ECO:0007669"/>
    <property type="project" value="TreeGrafter"/>
</dbReference>
<dbReference type="Gene3D" id="1.10.30.10">
    <property type="entry name" value="High mobility group box domain"/>
    <property type="match status" value="1"/>
</dbReference>
<keyword evidence="5" id="KW-0112">Calmodulin-binding</keyword>
<proteinExistence type="inferred from homology"/>
<dbReference type="PANTHER" id="PTHR10270:SF161">
    <property type="entry name" value="SEX-DETERMINING REGION Y PROTEIN"/>
    <property type="match status" value="1"/>
</dbReference>
<dbReference type="InterPro" id="IPR036910">
    <property type="entry name" value="HMG_box_dom_sf"/>
</dbReference>
<dbReference type="OrthoDB" id="6247875at2759"/>
<evidence type="ECO:0000256" key="9">
    <source>
        <dbReference type="ARBA" id="ARBA00023159"/>
    </source>
</evidence>
<feature type="DNA-binding region" description="HMG box" evidence="14">
    <location>
        <begin position="50"/>
        <end position="118"/>
    </location>
</feature>
<keyword evidence="9" id="KW-0010">Activator</keyword>
<feature type="region of interest" description="Disordered" evidence="15">
    <location>
        <begin position="175"/>
        <end position="198"/>
    </location>
</feature>
<evidence type="ECO:0000256" key="13">
    <source>
        <dbReference type="ARBA" id="ARBA00045821"/>
    </source>
</evidence>
<evidence type="ECO:0000256" key="3">
    <source>
        <dbReference type="ARBA" id="ARBA00019052"/>
    </source>
</evidence>
<evidence type="ECO:0000256" key="14">
    <source>
        <dbReference type="PROSITE-ProRule" id="PRU00267"/>
    </source>
</evidence>
<dbReference type="GO" id="GO:0016607">
    <property type="term" value="C:nuclear speck"/>
    <property type="evidence" value="ECO:0007669"/>
    <property type="project" value="UniProtKB-SubCell"/>
</dbReference>
<accession>A0A8S1EEG2</accession>
<reference evidence="17 18" key="1">
    <citation type="submission" date="2020-04" db="EMBL/GenBank/DDBJ databases">
        <authorList>
            <person name="Laetsch R D."/>
            <person name="Stevens L."/>
            <person name="Kumar S."/>
            <person name="Blaxter L. M."/>
        </authorList>
    </citation>
    <scope>NUCLEOTIDE SEQUENCE [LARGE SCALE GENOMIC DNA]</scope>
</reference>
<keyword evidence="18" id="KW-1185">Reference proteome</keyword>
<evidence type="ECO:0000256" key="15">
    <source>
        <dbReference type="SAM" id="MobiDB-lite"/>
    </source>
</evidence>
<evidence type="ECO:0000313" key="17">
    <source>
        <dbReference type="EMBL" id="CAB3400522.1"/>
    </source>
</evidence>
<keyword evidence="11 14" id="KW-0539">Nucleus</keyword>
<evidence type="ECO:0000256" key="7">
    <source>
        <dbReference type="ARBA" id="ARBA00023015"/>
    </source>
</evidence>
<evidence type="ECO:0000256" key="2">
    <source>
        <dbReference type="ARBA" id="ARBA00005998"/>
    </source>
</evidence>
<name>A0A8S1EEG2_9PELO</name>
<comment type="caution">
    <text evidence="17">The sequence shown here is derived from an EMBL/GenBank/DDBJ whole genome shotgun (WGS) entry which is preliminary data.</text>
</comment>
<keyword evidence="10" id="KW-0804">Transcription</keyword>
<dbReference type="PANTHER" id="PTHR10270">
    <property type="entry name" value="SOX TRANSCRIPTION FACTOR"/>
    <property type="match status" value="1"/>
</dbReference>
<evidence type="ECO:0000256" key="6">
    <source>
        <dbReference type="ARBA" id="ARBA00022928"/>
    </source>
</evidence>
<dbReference type="GO" id="GO:0001228">
    <property type="term" value="F:DNA-binding transcription activator activity, RNA polymerase II-specific"/>
    <property type="evidence" value="ECO:0007669"/>
    <property type="project" value="TreeGrafter"/>
</dbReference>
<dbReference type="AlphaFoldDB" id="A0A8S1EEG2"/>
<comment type="function">
    <text evidence="13">Transcriptional regulator that controls a genetic switch in male development. It is necessary and sufficient for initiating male sex determination by directing the development of supporting cell precursors (pre-Sertoli cells) as Sertoli rather than granulosa cells. Involved in different aspects of gene regulation including promoter activation or repression. Binds to the DNA consensus sequence 5'-[AT]AACAA[AT]-3'. SRY HMG box recognizes DNA by partial intercalation in the minor groove and promotes DNA bending. Also involved in pre-mRNA splicing. In male adult brain involved in the maintenance of motor functions of dopaminergic neurons.</text>
</comment>
<dbReference type="SUPFAM" id="SSF47095">
    <property type="entry name" value="HMG-box"/>
    <property type="match status" value="1"/>
</dbReference>
<comment type="similarity">
    <text evidence="2">Belongs to the SRY family.</text>
</comment>
<sequence length="198" mass="22436">MSSELVADHLSIHVVPLNKSPGKSTPTSVSPASIESPKPPKKTSEVTPRIKRPMNAFMVWSQIRRQEISSTGGKFHNSDISKMLGAEWRKMADEEKLPFVQKARELREEHFREHPDYVYRPRRRKRAVKTASTESTNSSTDEFPVDASNLLPSLLLNQIIYQHLINQLSQQQQQPTTVPQNVTTNTNVPTNQQPSLSL</sequence>
<dbReference type="SMART" id="SM00398">
    <property type="entry name" value="HMG"/>
    <property type="match status" value="1"/>
</dbReference>
<protein>
    <recommendedName>
        <fullName evidence="3">Sex-determining region Y protein</fullName>
    </recommendedName>
    <alternativeName>
        <fullName evidence="12">Testis-determining factor</fullName>
    </alternativeName>
</protein>
<dbReference type="InterPro" id="IPR050140">
    <property type="entry name" value="SRY-related_HMG-box_TF-like"/>
</dbReference>
<dbReference type="GO" id="GO:0005516">
    <property type="term" value="F:calmodulin binding"/>
    <property type="evidence" value="ECO:0007669"/>
    <property type="project" value="UniProtKB-KW"/>
</dbReference>
<dbReference type="GO" id="GO:0030154">
    <property type="term" value="P:cell differentiation"/>
    <property type="evidence" value="ECO:0007669"/>
    <property type="project" value="UniProtKB-KW"/>
</dbReference>
<evidence type="ECO:0000256" key="12">
    <source>
        <dbReference type="ARBA" id="ARBA00032498"/>
    </source>
</evidence>
<gene>
    <name evidence="17" type="ORF">CBOVIS_LOCUS3441</name>
</gene>
<dbReference type="Pfam" id="PF00505">
    <property type="entry name" value="HMG_box"/>
    <property type="match status" value="1"/>
</dbReference>
<evidence type="ECO:0000256" key="11">
    <source>
        <dbReference type="ARBA" id="ARBA00023242"/>
    </source>
</evidence>
<keyword evidence="7" id="KW-0805">Transcription regulation</keyword>
<dbReference type="PROSITE" id="PS50118">
    <property type="entry name" value="HMG_BOX_2"/>
    <property type="match status" value="1"/>
</dbReference>
<evidence type="ECO:0000256" key="5">
    <source>
        <dbReference type="ARBA" id="ARBA00022860"/>
    </source>
</evidence>
<evidence type="ECO:0000256" key="10">
    <source>
        <dbReference type="ARBA" id="ARBA00023163"/>
    </source>
</evidence>
<feature type="domain" description="HMG box" evidence="16">
    <location>
        <begin position="50"/>
        <end position="118"/>
    </location>
</feature>
<keyword evidence="6" id="KW-0726">Sexual differentiation</keyword>
<dbReference type="FunFam" id="1.10.30.10:FF:000003">
    <property type="entry name" value="Putative transcription factor SOX-6"/>
    <property type="match status" value="1"/>
</dbReference>
<keyword evidence="8 14" id="KW-0238">DNA-binding</keyword>
<dbReference type="EMBL" id="CADEPM010000002">
    <property type="protein sequence ID" value="CAB3400522.1"/>
    <property type="molecule type" value="Genomic_DNA"/>
</dbReference>
<feature type="region of interest" description="Disordered" evidence="15">
    <location>
        <begin position="123"/>
        <end position="144"/>
    </location>
</feature>
<comment type="subcellular location">
    <subcellularLocation>
        <location evidence="1">Nucleus speckle</location>
    </subcellularLocation>
</comment>
<dbReference type="InterPro" id="IPR009071">
    <property type="entry name" value="HMG_box_dom"/>
</dbReference>
<evidence type="ECO:0000256" key="4">
    <source>
        <dbReference type="ARBA" id="ARBA00022782"/>
    </source>
</evidence>
<dbReference type="CDD" id="cd22004">
    <property type="entry name" value="HMG-box_SOX"/>
    <property type="match status" value="1"/>
</dbReference>
<evidence type="ECO:0000313" key="18">
    <source>
        <dbReference type="Proteomes" id="UP000494206"/>
    </source>
</evidence>
<evidence type="ECO:0000256" key="1">
    <source>
        <dbReference type="ARBA" id="ARBA00004324"/>
    </source>
</evidence>
<dbReference type="Proteomes" id="UP000494206">
    <property type="component" value="Unassembled WGS sequence"/>
</dbReference>
<feature type="compositionally biased region" description="Polar residues" evidence="15">
    <location>
        <begin position="21"/>
        <end position="33"/>
    </location>
</feature>
<keyword evidence="4" id="KW-0221">Differentiation</keyword>
<dbReference type="GO" id="GO:0007548">
    <property type="term" value="P:sex differentiation"/>
    <property type="evidence" value="ECO:0007669"/>
    <property type="project" value="UniProtKB-KW"/>
</dbReference>
<feature type="compositionally biased region" description="Polar residues" evidence="15">
    <location>
        <begin position="130"/>
        <end position="141"/>
    </location>
</feature>